<sequence length="823" mass="86784">MNVRAPRPPGRPGQVAVTLWALLLLACVFVVSRTTFTTDLSAFLPRNPNTEQRVLVDQLKNGALSRTLLVGLSGGTAEQRAQASIALASALRTDPAFESVVNGALDPEQREHDAALLFRYRYLLSPDVNADRFSVAGLRAALNDTLDLLSSPAGLSLKPLVNRDPTGETLHLADQLDAGGHPPIQYGAWSSKDGQRAMLVLTTAASGSDTDAQEHAIATVRDRFAALHTPLAIEITGSPKFAVDSRATIKHEVTRLSLVSAVLIVVILLFAFRSAPMLGLGLLPVLTGALVGVAAVSLAFGSVHGITLGFGTTLIGEAVDYSIYLFIQSSDRTRRGTGLGSDDRAGRRAARDARVRRWVARAWPTVRLGMLTSVCGFSALTLSSFPGLAQLGVYSIAGLVAAATVTRWVLPVLTPLTLTVRDMSAVGARLMRVADAARRHRVLALVLIAAWIAAAWLTHPRAWLNDELSALSPVPPQAIAEDQALRAQIGAPDARYMVVVSAPTLDAVLEGAERAAPVLDRLSASHAIGGYESPARYLPSEATQRQRQESLPPAAELRARLAQAADGTPFDPQALEPFIADVDSARTQPLLTASWLRGSSLGLGVRAMTDCSPGRCHALLPLRAPSASVEIDANAVRAALAGVDDGPARVSFVDLKQASDSMYDRYMREALRLALAGLAVIVALLALALRSLTRLVRVLGPLLAAVVTVVAGLGIAGVSLTLLHVVGLLLIVAVGSNYALFFARHAEQDMPEAITYASLAVANLTTVAGFGVLALSSVPLLKAFGETVGPGAILALCLSALFSRHAPRRPDPSPEPAREAPLS</sequence>
<keyword evidence="4 6" id="KW-1133">Transmembrane helix</keyword>
<evidence type="ECO:0000259" key="7">
    <source>
        <dbReference type="Pfam" id="PF03176"/>
    </source>
</evidence>
<comment type="subcellular location">
    <subcellularLocation>
        <location evidence="1">Cell membrane</location>
        <topology evidence="1">Multi-pass membrane protein</topology>
    </subcellularLocation>
</comment>
<dbReference type="GO" id="GO:0005886">
    <property type="term" value="C:plasma membrane"/>
    <property type="evidence" value="ECO:0007669"/>
    <property type="project" value="UniProtKB-SubCell"/>
</dbReference>
<keyword evidence="9" id="KW-1185">Reference proteome</keyword>
<dbReference type="PANTHER" id="PTHR33406:SF13">
    <property type="entry name" value="MEMBRANE PROTEIN YDFJ"/>
    <property type="match status" value="1"/>
</dbReference>
<accession>A0A494X809</accession>
<dbReference type="PROSITE" id="PS51257">
    <property type="entry name" value="PROKAR_LIPOPROTEIN"/>
    <property type="match status" value="1"/>
</dbReference>
<dbReference type="PANTHER" id="PTHR33406">
    <property type="entry name" value="MEMBRANE PROTEIN MJ1562-RELATED"/>
    <property type="match status" value="1"/>
</dbReference>
<evidence type="ECO:0000313" key="8">
    <source>
        <dbReference type="EMBL" id="RKP46600.1"/>
    </source>
</evidence>
<dbReference type="AlphaFoldDB" id="A0A494X809"/>
<feature type="transmembrane region" description="Helical" evidence="6">
    <location>
        <begin position="696"/>
        <end position="716"/>
    </location>
</feature>
<proteinExistence type="predicted"/>
<dbReference type="RefSeq" id="WP_121090217.1">
    <property type="nucleotide sequence ID" value="NZ_RBZU01000014.1"/>
</dbReference>
<dbReference type="InterPro" id="IPR050545">
    <property type="entry name" value="Mycobact_MmpL"/>
</dbReference>
<gene>
    <name evidence="8" type="ORF">D7S86_24190</name>
</gene>
<keyword evidence="5 6" id="KW-0472">Membrane</keyword>
<evidence type="ECO:0000256" key="5">
    <source>
        <dbReference type="ARBA" id="ARBA00023136"/>
    </source>
</evidence>
<evidence type="ECO:0000256" key="4">
    <source>
        <dbReference type="ARBA" id="ARBA00022989"/>
    </source>
</evidence>
<dbReference type="Proteomes" id="UP000270342">
    <property type="component" value="Unassembled WGS sequence"/>
</dbReference>
<keyword evidence="2" id="KW-1003">Cell membrane</keyword>
<feature type="transmembrane region" description="Helical" evidence="6">
    <location>
        <begin position="753"/>
        <end position="775"/>
    </location>
</feature>
<feature type="transmembrane region" description="Helical" evidence="6">
    <location>
        <begin position="366"/>
        <end position="385"/>
    </location>
</feature>
<evidence type="ECO:0000313" key="9">
    <source>
        <dbReference type="Proteomes" id="UP000270342"/>
    </source>
</evidence>
<dbReference type="Pfam" id="PF03176">
    <property type="entry name" value="MMPL"/>
    <property type="match status" value="1"/>
</dbReference>
<feature type="transmembrane region" description="Helical" evidence="6">
    <location>
        <begin position="441"/>
        <end position="459"/>
    </location>
</feature>
<feature type="transmembrane region" description="Helical" evidence="6">
    <location>
        <begin position="787"/>
        <end position="803"/>
    </location>
</feature>
<feature type="domain" description="Membrane transport protein MMPL" evidence="7">
    <location>
        <begin position="188"/>
        <end position="416"/>
    </location>
</feature>
<evidence type="ECO:0000256" key="2">
    <source>
        <dbReference type="ARBA" id="ARBA00022475"/>
    </source>
</evidence>
<reference evidence="8 9" key="1">
    <citation type="submission" date="2018-10" db="EMBL/GenBank/DDBJ databases">
        <title>Robbsia sp. DHC34, isolated from soil.</title>
        <authorList>
            <person name="Gao Z.-H."/>
            <person name="Qiu L.-H."/>
        </authorList>
    </citation>
    <scope>NUCLEOTIDE SEQUENCE [LARGE SCALE GENOMIC DNA]</scope>
    <source>
        <strain evidence="8 9">DHC34</strain>
    </source>
</reference>
<feature type="transmembrane region" description="Helical" evidence="6">
    <location>
        <begin position="253"/>
        <end position="272"/>
    </location>
</feature>
<feature type="transmembrane region" description="Helical" evidence="6">
    <location>
        <begin position="279"/>
        <end position="300"/>
    </location>
</feature>
<feature type="transmembrane region" description="Helical" evidence="6">
    <location>
        <begin position="306"/>
        <end position="327"/>
    </location>
</feature>
<dbReference type="EMBL" id="RBZU01000014">
    <property type="protein sequence ID" value="RKP46600.1"/>
    <property type="molecule type" value="Genomic_DNA"/>
</dbReference>
<evidence type="ECO:0000256" key="3">
    <source>
        <dbReference type="ARBA" id="ARBA00022692"/>
    </source>
</evidence>
<keyword evidence="3 6" id="KW-0812">Transmembrane</keyword>
<organism evidence="8 9">
    <name type="scientific">Pararobbsia silviterrae</name>
    <dbReference type="NCBI Taxonomy" id="1792498"/>
    <lineage>
        <taxon>Bacteria</taxon>
        <taxon>Pseudomonadati</taxon>
        <taxon>Pseudomonadota</taxon>
        <taxon>Betaproteobacteria</taxon>
        <taxon>Burkholderiales</taxon>
        <taxon>Burkholderiaceae</taxon>
        <taxon>Pararobbsia</taxon>
    </lineage>
</organism>
<feature type="transmembrane region" description="Helical" evidence="6">
    <location>
        <begin position="391"/>
        <end position="420"/>
    </location>
</feature>
<protein>
    <recommendedName>
        <fullName evidence="7">Membrane transport protein MMPL domain-containing protein</fullName>
    </recommendedName>
</protein>
<dbReference type="Gene3D" id="1.20.1640.10">
    <property type="entry name" value="Multidrug efflux transporter AcrB transmembrane domain"/>
    <property type="match status" value="2"/>
</dbReference>
<name>A0A494X809_9BURK</name>
<dbReference type="InterPro" id="IPR004869">
    <property type="entry name" value="MMPL_dom"/>
</dbReference>
<feature type="transmembrane region" description="Helical" evidence="6">
    <location>
        <begin position="670"/>
        <end position="689"/>
    </location>
</feature>
<evidence type="ECO:0000256" key="6">
    <source>
        <dbReference type="SAM" id="Phobius"/>
    </source>
</evidence>
<dbReference type="OrthoDB" id="9780358at2"/>
<feature type="transmembrane region" description="Helical" evidence="6">
    <location>
        <begin position="722"/>
        <end position="741"/>
    </location>
</feature>
<dbReference type="SUPFAM" id="SSF82866">
    <property type="entry name" value="Multidrug efflux transporter AcrB transmembrane domain"/>
    <property type="match status" value="2"/>
</dbReference>
<evidence type="ECO:0000256" key="1">
    <source>
        <dbReference type="ARBA" id="ARBA00004651"/>
    </source>
</evidence>
<comment type="caution">
    <text evidence="8">The sequence shown here is derived from an EMBL/GenBank/DDBJ whole genome shotgun (WGS) entry which is preliminary data.</text>
</comment>